<sequence>MYVFYSSITNLYKYTSIQSTHLPTISPFRYLSTGYYCYYYKTHLKLLLVHSLQIFPIVFPYELYTGCPRTVPKIFRLRVKERKWEKQNSVKISKLYYCMS</sequence>
<organism evidence="1">
    <name type="scientific">Cacopsylla melanoneura</name>
    <dbReference type="NCBI Taxonomy" id="428564"/>
    <lineage>
        <taxon>Eukaryota</taxon>
        <taxon>Metazoa</taxon>
        <taxon>Ecdysozoa</taxon>
        <taxon>Arthropoda</taxon>
        <taxon>Hexapoda</taxon>
        <taxon>Insecta</taxon>
        <taxon>Pterygota</taxon>
        <taxon>Neoptera</taxon>
        <taxon>Paraneoptera</taxon>
        <taxon>Hemiptera</taxon>
        <taxon>Sternorrhyncha</taxon>
        <taxon>Psylloidea</taxon>
        <taxon>Psyllidae</taxon>
        <taxon>Psyllinae</taxon>
        <taxon>Cacopsylla</taxon>
    </lineage>
</organism>
<protein>
    <submittedName>
        <fullName evidence="1">Uncharacterized protein</fullName>
    </submittedName>
</protein>
<reference evidence="1" key="1">
    <citation type="submission" date="2021-05" db="EMBL/GenBank/DDBJ databases">
        <authorList>
            <person name="Alioto T."/>
            <person name="Alioto T."/>
            <person name="Gomez Garrido J."/>
        </authorList>
    </citation>
    <scope>NUCLEOTIDE SEQUENCE</scope>
</reference>
<evidence type="ECO:0000313" key="1">
    <source>
        <dbReference type="EMBL" id="CAG6656704.1"/>
    </source>
</evidence>
<dbReference type="EMBL" id="HBUF01185860">
    <property type="protein sequence ID" value="CAG6656704.1"/>
    <property type="molecule type" value="Transcribed_RNA"/>
</dbReference>
<name>A0A8D8WG59_9HEMI</name>
<dbReference type="AlphaFoldDB" id="A0A8D8WG59"/>
<accession>A0A8D8WG59</accession>
<proteinExistence type="predicted"/>